<keyword evidence="2" id="KW-1185">Reference proteome</keyword>
<evidence type="ECO:0000313" key="1">
    <source>
        <dbReference type="EMBL" id="QAX93270.1"/>
    </source>
</evidence>
<name>A0A411AYT2_9CAUD</name>
<accession>A0A411AYT2</accession>
<evidence type="ECO:0000313" key="2">
    <source>
        <dbReference type="Proteomes" id="UP000289278"/>
    </source>
</evidence>
<dbReference type="GeneID" id="55011260"/>
<dbReference type="Proteomes" id="UP000289278">
    <property type="component" value="Segment"/>
</dbReference>
<proteinExistence type="predicted"/>
<dbReference type="KEGG" id="vg:55011260"/>
<protein>
    <submittedName>
        <fullName evidence="1">Minor tail protein</fullName>
    </submittedName>
</protein>
<dbReference type="RefSeq" id="YP_009819839.1">
    <property type="nucleotide sequence ID" value="NC_048154.1"/>
</dbReference>
<gene>
    <name evidence="1" type="primary">14</name>
    <name evidence="1" type="ORF">SEA_VASH_14</name>
</gene>
<reference evidence="1 2" key="1">
    <citation type="submission" date="2019-01" db="EMBL/GenBank/DDBJ databases">
        <authorList>
            <person name="Terrell S.O."/>
            <person name="Kelly J.L."/>
            <person name="Nayek S."/>
            <person name="Klug H.M."/>
            <person name="Layton S.R."/>
            <person name="Kim T."/>
            <person name="Hughes L.E."/>
            <person name="Garlena R.A."/>
            <person name="Russell D.A."/>
            <person name="Pope W.H."/>
            <person name="Jacobs-Sera D."/>
            <person name="Hatfull G.F."/>
        </authorList>
    </citation>
    <scope>NUCLEOTIDE SEQUENCE [LARGE SCALE GENOMIC DNA]</scope>
</reference>
<sequence>MSSFAWFQDGVGYGGSDLANWQSLMVPRGSLKHLFSSTTQFLANSNQTNRTVSIGAGNVFIGGTSSGGTWAWSDGGTLSVPTASNDNPRKDLIVARLTTAAADGSNGLAIELIQGTPAASPAVPTRPDNAVALCIVDQPKASTTFSITVVRHTGQYGDQATLANGAVAIDWGGTLPAASAFPTGFTLYDLGTNQRWVRKNDQTWFTSDPGPWKSCTLQNVQAKDGTNVTVTGSLYVRESSNGWELSGQLNFSPSKDFDQLVTPALLPSGITRPTQNTYGASGQSWSTTSSGTGRIALMSNGSVEFGNDGSAGTAYVNEQFSKSPWNS</sequence>
<organism evidence="1 2">
    <name type="scientific">Streptomyces phage Vash</name>
    <dbReference type="NCBI Taxonomy" id="2510568"/>
    <lineage>
        <taxon>Viruses</taxon>
        <taxon>Duplodnaviria</taxon>
        <taxon>Heunggongvirae</taxon>
        <taxon>Uroviricota</taxon>
        <taxon>Caudoviricetes</taxon>
        <taxon>Colingsworthviridae</taxon>
        <taxon>Vashvirus</taxon>
        <taxon>Vashvirus vash</taxon>
    </lineage>
</organism>
<dbReference type="EMBL" id="MK450421">
    <property type="protein sequence ID" value="QAX93270.1"/>
    <property type="molecule type" value="Genomic_DNA"/>
</dbReference>